<sequence length="598" mass="69933">MALHLSFSLLPFSKKPPFLSSSSSPPRLHHQRITTNFHPIRCLQIAAQISSSPPRRTAYYQPTIWNDDYIQSLPIDFMDEKYVYERNKLKEKVKHLIGHQQSLVEQLEFVDALCQLGLDYHFNSEIKNFLSSISFSMEHINNLVENNNFHGFALLFRLLRQHDVNNASKLRLDALLRCFKKKIESFNPIHQLDVKGVLSLYEASYLAREGEEELDEAGKIAIEHLRSLERSLLTPQLVEEIDHALELPVHWRMSRLHTRWFIEAYGRRENYNPTLLHLAKLSFNIAQSIHKTELQEISSWWRNCGLICEELNFIRDRLVENYLWSIGFNCQPEFGRSRKAIAKINCLVTTIDDIYDVYGTLDELKLFTNAIKEWKIDVGEQLPNYMKICLTALFNTMNDIATSFSMEKGLDILPFLKQMWANLSKAYLVEAKWYHSGHIPTLNEYLDNAWVSIAGICVLTTTYCLSDDLTIEALKSFEFYPPIFRHSCMLFRLYDDLGTSTAEIKRGDVPKSIQCYMKEKNVSEPIARDYIRCLIKKYWKTLNQEHTIVSKFMELFKKPLLDMPRTAQCFYQYRDGHAESDYETRDHINSIIIEPIPL</sequence>
<keyword evidence="3" id="KW-0460">Magnesium</keyword>
<keyword evidence="2" id="KW-0479">Metal-binding</keyword>
<dbReference type="InterPro" id="IPR001906">
    <property type="entry name" value="Terpene_synth_N"/>
</dbReference>
<evidence type="ECO:0000256" key="3">
    <source>
        <dbReference type="ARBA" id="ARBA00022842"/>
    </source>
</evidence>
<dbReference type="InterPro" id="IPR044814">
    <property type="entry name" value="Terpene_cyclase_plant_C1"/>
</dbReference>
<dbReference type="Pfam" id="PF03936">
    <property type="entry name" value="Terpene_synth_C"/>
    <property type="match status" value="1"/>
</dbReference>
<feature type="domain" description="Terpene synthase metal-binding" evidence="5">
    <location>
        <begin position="308"/>
        <end position="541"/>
    </location>
</feature>
<dbReference type="PANTHER" id="PTHR31225:SF252">
    <property type="entry name" value="TERPENE SYNTHASE 12-RELATED"/>
    <property type="match status" value="1"/>
</dbReference>
<dbReference type="InterPro" id="IPR008949">
    <property type="entry name" value="Isoprenoid_synthase_dom_sf"/>
</dbReference>
<dbReference type="EMBL" id="MT178271">
    <property type="protein sequence ID" value="QIN90833.1"/>
    <property type="molecule type" value="mRNA"/>
</dbReference>
<dbReference type="AlphaFoldDB" id="A0A6G8QTN6"/>
<feature type="domain" description="Terpene synthase N-terminal" evidence="4">
    <location>
        <begin position="64"/>
        <end position="245"/>
    </location>
</feature>
<dbReference type="Gene3D" id="1.10.600.10">
    <property type="entry name" value="Farnesyl Diphosphate Synthase"/>
    <property type="match status" value="1"/>
</dbReference>
<dbReference type="FunFam" id="1.10.600.10:FF:000007">
    <property type="entry name" value="Isoprene synthase, chloroplastic"/>
    <property type="match status" value="1"/>
</dbReference>
<proteinExistence type="evidence at transcript level"/>
<dbReference type="Gene3D" id="1.50.10.130">
    <property type="entry name" value="Terpene synthase, N-terminal domain"/>
    <property type="match status" value="1"/>
</dbReference>
<dbReference type="InterPro" id="IPR036965">
    <property type="entry name" value="Terpene_synth_N_sf"/>
</dbReference>
<dbReference type="GO" id="GO:0016102">
    <property type="term" value="P:diterpenoid biosynthetic process"/>
    <property type="evidence" value="ECO:0007669"/>
    <property type="project" value="InterPro"/>
</dbReference>
<comment type="cofactor">
    <cofactor evidence="1">
        <name>Mg(2+)</name>
        <dbReference type="ChEBI" id="CHEBI:18420"/>
    </cofactor>
</comment>
<evidence type="ECO:0000256" key="1">
    <source>
        <dbReference type="ARBA" id="ARBA00001946"/>
    </source>
</evidence>
<evidence type="ECO:0000259" key="4">
    <source>
        <dbReference type="Pfam" id="PF01397"/>
    </source>
</evidence>
<dbReference type="InterPro" id="IPR005630">
    <property type="entry name" value="Terpene_synthase_metal-bd"/>
</dbReference>
<protein>
    <submittedName>
        <fullName evidence="6">Terpenoid synthase</fullName>
    </submittedName>
</protein>
<accession>A0A6G8QTN6</accession>
<dbReference type="Pfam" id="PF01397">
    <property type="entry name" value="Terpene_synth"/>
    <property type="match status" value="1"/>
</dbReference>
<dbReference type="PANTHER" id="PTHR31225">
    <property type="entry name" value="OS04G0344100 PROTEIN-RELATED"/>
    <property type="match status" value="1"/>
</dbReference>
<dbReference type="SUPFAM" id="SSF48576">
    <property type="entry name" value="Terpenoid synthases"/>
    <property type="match status" value="1"/>
</dbReference>
<dbReference type="GO" id="GO:0000287">
    <property type="term" value="F:magnesium ion binding"/>
    <property type="evidence" value="ECO:0007669"/>
    <property type="project" value="InterPro"/>
</dbReference>
<dbReference type="SFLD" id="SFLDG01019">
    <property type="entry name" value="Terpene_Cyclase_Like_1_C_Termi"/>
    <property type="match status" value="1"/>
</dbReference>
<dbReference type="InterPro" id="IPR050148">
    <property type="entry name" value="Terpene_synthase-like"/>
</dbReference>
<dbReference type="GO" id="GO:0010333">
    <property type="term" value="F:terpene synthase activity"/>
    <property type="evidence" value="ECO:0007669"/>
    <property type="project" value="InterPro"/>
</dbReference>
<dbReference type="SMR" id="A0A6G8QTN6"/>
<dbReference type="InterPro" id="IPR034741">
    <property type="entry name" value="Terpene_cyclase-like_1_C"/>
</dbReference>
<dbReference type="SFLD" id="SFLDS00005">
    <property type="entry name" value="Isoprenoid_Synthase_Type_I"/>
    <property type="match status" value="1"/>
</dbReference>
<dbReference type="CDD" id="cd00684">
    <property type="entry name" value="Terpene_cyclase_plant_C1"/>
    <property type="match status" value="1"/>
</dbReference>
<evidence type="ECO:0000313" key="6">
    <source>
        <dbReference type="EMBL" id="QIN90833.1"/>
    </source>
</evidence>
<evidence type="ECO:0000259" key="5">
    <source>
        <dbReference type="Pfam" id="PF03936"/>
    </source>
</evidence>
<name>A0A6G8QTN6_ONCHC</name>
<evidence type="ECO:0000256" key="2">
    <source>
        <dbReference type="ARBA" id="ARBA00022723"/>
    </source>
</evidence>
<organism evidence="6">
    <name type="scientific">Oncidium hybrid cultivar</name>
    <name type="common">Orchid</name>
    <dbReference type="NCBI Taxonomy" id="141207"/>
    <lineage>
        <taxon>Eukaryota</taxon>
        <taxon>Viridiplantae</taxon>
        <taxon>Streptophyta</taxon>
        <taxon>Embryophyta</taxon>
        <taxon>Tracheophyta</taxon>
        <taxon>Spermatophyta</taxon>
        <taxon>Magnoliopsida</taxon>
        <taxon>Liliopsida</taxon>
        <taxon>Asparagales</taxon>
        <taxon>Orchidaceae</taxon>
        <taxon>Epidendroideae</taxon>
        <taxon>Cymbidieae</taxon>
        <taxon>Oncidiinae</taxon>
        <taxon>Oncidium</taxon>
    </lineage>
</organism>
<reference evidence="6" key="1">
    <citation type="submission" date="2020-03" db="EMBL/GenBank/DDBJ databases">
        <authorList>
            <person name="Zhong H.Q."/>
            <person name="Lin R.Y."/>
            <person name="Fan R.H."/>
            <person name="Ye X.X."/>
            <person name="Huang M.L."/>
            <person name="Luo Y.H."/>
        </authorList>
    </citation>
    <scope>NUCLEOTIDE SEQUENCE</scope>
</reference>
<dbReference type="SUPFAM" id="SSF48239">
    <property type="entry name" value="Terpenoid cyclases/Protein prenyltransferases"/>
    <property type="match status" value="1"/>
</dbReference>
<dbReference type="InterPro" id="IPR008930">
    <property type="entry name" value="Terpenoid_cyclase/PrenylTrfase"/>
</dbReference>